<evidence type="ECO:0000313" key="2">
    <source>
        <dbReference type="Proteomes" id="UP000789525"/>
    </source>
</evidence>
<reference evidence="1" key="1">
    <citation type="submission" date="2021-06" db="EMBL/GenBank/DDBJ databases">
        <authorList>
            <person name="Kallberg Y."/>
            <person name="Tangrot J."/>
            <person name="Rosling A."/>
        </authorList>
    </citation>
    <scope>NUCLEOTIDE SEQUENCE</scope>
    <source>
        <strain evidence="1">CL356</strain>
    </source>
</reference>
<evidence type="ECO:0000313" key="1">
    <source>
        <dbReference type="EMBL" id="CAG8637142.1"/>
    </source>
</evidence>
<feature type="non-terminal residue" evidence="1">
    <location>
        <position position="1"/>
    </location>
</feature>
<sequence length="225" mass="27082">EGGVKYLKVKLSDKHNHMMLCDIEDYKLVISHRWYAKNKVKSKDRCYHCMDGDSVAFHHLLFPQWAVISHINKNQLDNRQFNLYNGRIQAKTYSNNKSSYNGVYFDRSKQRWIVIWYNNCKSKVRYFPDTEKEDEIYDSNEDADKDFNDHDYIKEDDMELEKGDVNIGHEDYIDPKEGLNIELVSMNTSERVNNQEYDMEEVFDFEKFNDNQFNEQSWIDQFLDM</sequence>
<protein>
    <submittedName>
        <fullName evidence="1">16592_t:CDS:1</fullName>
    </submittedName>
</protein>
<name>A0ACA9N5W4_9GLOM</name>
<accession>A0ACA9N5W4</accession>
<dbReference type="EMBL" id="CAJVPT010018815">
    <property type="protein sequence ID" value="CAG8637142.1"/>
    <property type="molecule type" value="Genomic_DNA"/>
</dbReference>
<dbReference type="Proteomes" id="UP000789525">
    <property type="component" value="Unassembled WGS sequence"/>
</dbReference>
<organism evidence="1 2">
    <name type="scientific">Acaulospora colombiana</name>
    <dbReference type="NCBI Taxonomy" id="27376"/>
    <lineage>
        <taxon>Eukaryota</taxon>
        <taxon>Fungi</taxon>
        <taxon>Fungi incertae sedis</taxon>
        <taxon>Mucoromycota</taxon>
        <taxon>Glomeromycotina</taxon>
        <taxon>Glomeromycetes</taxon>
        <taxon>Diversisporales</taxon>
        <taxon>Acaulosporaceae</taxon>
        <taxon>Acaulospora</taxon>
    </lineage>
</organism>
<comment type="caution">
    <text evidence="1">The sequence shown here is derived from an EMBL/GenBank/DDBJ whole genome shotgun (WGS) entry which is preliminary data.</text>
</comment>
<keyword evidence="2" id="KW-1185">Reference proteome</keyword>
<proteinExistence type="predicted"/>
<gene>
    <name evidence="1" type="ORF">ACOLOM_LOCUS7829</name>
</gene>